<dbReference type="PANTHER" id="PTHR33116:SF86">
    <property type="entry name" value="REVERSE TRANSCRIPTASE DOMAIN-CONTAINING PROTEIN"/>
    <property type="match status" value="1"/>
</dbReference>
<dbReference type="AlphaFoldDB" id="A0A2U1M2S9"/>
<protein>
    <submittedName>
        <fullName evidence="1">Uncharacterized protein</fullName>
    </submittedName>
</protein>
<reference evidence="1 2" key="1">
    <citation type="journal article" date="2018" name="Mol. Plant">
        <title>The genome of Artemisia annua provides insight into the evolution of Asteraceae family and artemisinin biosynthesis.</title>
        <authorList>
            <person name="Shen Q."/>
            <person name="Zhang L."/>
            <person name="Liao Z."/>
            <person name="Wang S."/>
            <person name="Yan T."/>
            <person name="Shi P."/>
            <person name="Liu M."/>
            <person name="Fu X."/>
            <person name="Pan Q."/>
            <person name="Wang Y."/>
            <person name="Lv Z."/>
            <person name="Lu X."/>
            <person name="Zhang F."/>
            <person name="Jiang W."/>
            <person name="Ma Y."/>
            <person name="Chen M."/>
            <person name="Hao X."/>
            <person name="Li L."/>
            <person name="Tang Y."/>
            <person name="Lv G."/>
            <person name="Zhou Y."/>
            <person name="Sun X."/>
            <person name="Brodelius P.E."/>
            <person name="Rose J.K.C."/>
            <person name="Tang K."/>
        </authorList>
    </citation>
    <scope>NUCLEOTIDE SEQUENCE [LARGE SCALE GENOMIC DNA]</scope>
    <source>
        <strain evidence="2">cv. Huhao1</strain>
        <tissue evidence="1">Leaf</tissue>
    </source>
</reference>
<comment type="caution">
    <text evidence="1">The sequence shown here is derived from an EMBL/GenBank/DDBJ whole genome shotgun (WGS) entry which is preliminary data.</text>
</comment>
<evidence type="ECO:0000313" key="1">
    <source>
        <dbReference type="EMBL" id="PWA55547.1"/>
    </source>
</evidence>
<proteinExistence type="predicted"/>
<accession>A0A2U1M2S9</accession>
<keyword evidence="2" id="KW-1185">Reference proteome</keyword>
<dbReference type="EMBL" id="PKPP01006727">
    <property type="protein sequence ID" value="PWA55547.1"/>
    <property type="molecule type" value="Genomic_DNA"/>
</dbReference>
<dbReference type="Proteomes" id="UP000245207">
    <property type="component" value="Unassembled WGS sequence"/>
</dbReference>
<evidence type="ECO:0000313" key="2">
    <source>
        <dbReference type="Proteomes" id="UP000245207"/>
    </source>
</evidence>
<dbReference type="STRING" id="35608.A0A2U1M2S9"/>
<dbReference type="PANTHER" id="PTHR33116">
    <property type="entry name" value="REVERSE TRANSCRIPTASE ZINC-BINDING DOMAIN-CONTAINING PROTEIN-RELATED-RELATED"/>
    <property type="match status" value="1"/>
</dbReference>
<gene>
    <name evidence="1" type="ORF">CTI12_AA426470</name>
</gene>
<sequence length="267" mass="29531">MGYYVALAPWDSNKTLNELEFNKGAFWIQAHDLPLGMLTSTYATELATSLGKLIELDCIGEGPQTDRDFLQFRVEIDITKPLVPGLFITRLDGKEFGGSKWRALVLSSLTYFFSDDSLFFLKASNDECRALVSILNSYCKASGQTVNFGKSSAFFSPNTPASLRNDICSALQVHQMDSNAKYLGLPSIFGQCKTELFGFLLDKVLQKLQGWKQKVLSQAGREVLIKSVIQAIPTYAMQCFLLPVSDGKLVTGKTFHSGHKSGRENGI</sequence>
<organism evidence="1 2">
    <name type="scientific">Artemisia annua</name>
    <name type="common">Sweet wormwood</name>
    <dbReference type="NCBI Taxonomy" id="35608"/>
    <lineage>
        <taxon>Eukaryota</taxon>
        <taxon>Viridiplantae</taxon>
        <taxon>Streptophyta</taxon>
        <taxon>Embryophyta</taxon>
        <taxon>Tracheophyta</taxon>
        <taxon>Spermatophyta</taxon>
        <taxon>Magnoliopsida</taxon>
        <taxon>eudicotyledons</taxon>
        <taxon>Gunneridae</taxon>
        <taxon>Pentapetalae</taxon>
        <taxon>asterids</taxon>
        <taxon>campanulids</taxon>
        <taxon>Asterales</taxon>
        <taxon>Asteraceae</taxon>
        <taxon>Asteroideae</taxon>
        <taxon>Anthemideae</taxon>
        <taxon>Artemisiinae</taxon>
        <taxon>Artemisia</taxon>
    </lineage>
</organism>
<name>A0A2U1M2S9_ARTAN</name>
<dbReference type="OrthoDB" id="1730053at2759"/>